<proteinExistence type="predicted"/>
<keyword evidence="2" id="KW-1185">Reference proteome</keyword>
<dbReference type="EMBL" id="QUMO01000001">
    <property type="protein sequence ID" value="REF88895.1"/>
    <property type="molecule type" value="Genomic_DNA"/>
</dbReference>
<protein>
    <submittedName>
        <fullName evidence="1">Uncharacterized protein</fullName>
    </submittedName>
</protein>
<dbReference type="RefSeq" id="WP_115834739.1">
    <property type="nucleotide sequence ID" value="NZ_CP025086.1"/>
</dbReference>
<evidence type="ECO:0000313" key="2">
    <source>
        <dbReference type="Proteomes" id="UP000256900"/>
    </source>
</evidence>
<accession>A0A3D9Z239</accession>
<reference evidence="1 2" key="1">
    <citation type="submission" date="2018-08" db="EMBL/GenBank/DDBJ databases">
        <title>Genomic Encyclopedia of Type Strains, Phase IV (KMG-IV): sequencing the most valuable type-strain genomes for metagenomic binning, comparative biology and taxonomic classification.</title>
        <authorList>
            <person name="Goeker M."/>
        </authorList>
    </citation>
    <scope>NUCLEOTIDE SEQUENCE [LARGE SCALE GENOMIC DNA]</scope>
    <source>
        <strain evidence="1 2">BW863</strain>
    </source>
</reference>
<dbReference type="OrthoDB" id="9812367at2"/>
<organism evidence="1 2">
    <name type="scientific">Methylovirgula ligni</name>
    <dbReference type="NCBI Taxonomy" id="569860"/>
    <lineage>
        <taxon>Bacteria</taxon>
        <taxon>Pseudomonadati</taxon>
        <taxon>Pseudomonadota</taxon>
        <taxon>Alphaproteobacteria</taxon>
        <taxon>Hyphomicrobiales</taxon>
        <taxon>Beijerinckiaceae</taxon>
        <taxon>Methylovirgula</taxon>
    </lineage>
</organism>
<gene>
    <name evidence="1" type="ORF">DES32_0106</name>
</gene>
<dbReference type="AlphaFoldDB" id="A0A3D9Z239"/>
<comment type="caution">
    <text evidence="1">The sequence shown here is derived from an EMBL/GenBank/DDBJ whole genome shotgun (WGS) entry which is preliminary data.</text>
</comment>
<sequence length="74" mass="8130">MEADKVIINVRFMPNGAVSEIGERPAERTPQQWFDFLSLNAGDHYQALAGGRGVFRLIRGQVDNLKTEALTAAA</sequence>
<evidence type="ECO:0000313" key="1">
    <source>
        <dbReference type="EMBL" id="REF88895.1"/>
    </source>
</evidence>
<name>A0A3D9Z239_9HYPH</name>
<dbReference type="Proteomes" id="UP000256900">
    <property type="component" value="Unassembled WGS sequence"/>
</dbReference>